<proteinExistence type="inferred from homology"/>
<dbReference type="PANTHER" id="PTHR21349:SF0">
    <property type="entry name" value="LARGE RIBOSOMAL SUBUNIT PROTEIN BL21M"/>
    <property type="match status" value="1"/>
</dbReference>
<dbReference type="Pfam" id="PF00829">
    <property type="entry name" value="Ribosomal_L21p"/>
    <property type="match status" value="1"/>
</dbReference>
<evidence type="ECO:0000256" key="3">
    <source>
        <dbReference type="ARBA" id="ARBA00023274"/>
    </source>
</evidence>
<evidence type="ECO:0000256" key="6">
    <source>
        <dbReference type="SAM" id="MobiDB-lite"/>
    </source>
</evidence>
<dbReference type="GO" id="GO:0005840">
    <property type="term" value="C:ribosome"/>
    <property type="evidence" value="ECO:0007669"/>
    <property type="project" value="UniProtKB-KW"/>
</dbReference>
<feature type="region of interest" description="Disordered" evidence="6">
    <location>
        <begin position="105"/>
        <end position="149"/>
    </location>
</feature>
<dbReference type="PANTHER" id="PTHR21349">
    <property type="entry name" value="50S RIBOSOMAL PROTEIN L21"/>
    <property type="match status" value="1"/>
</dbReference>
<feature type="compositionally biased region" description="Basic residues" evidence="6">
    <location>
        <begin position="124"/>
        <end position="149"/>
    </location>
</feature>
<evidence type="ECO:0000313" key="8">
    <source>
        <dbReference type="Proteomes" id="UP000256845"/>
    </source>
</evidence>
<reference evidence="7 8" key="1">
    <citation type="submission" date="2018-07" db="EMBL/GenBank/DDBJ databases">
        <title>Genomic Encyclopedia of Type Strains, Phase III (KMG-III): the genomes of soil and plant-associated and newly described type strains.</title>
        <authorList>
            <person name="Whitman W."/>
        </authorList>
    </citation>
    <scope>NUCLEOTIDE SEQUENCE [LARGE SCALE GENOMIC DNA]</scope>
    <source>
        <strain evidence="7 8">CECT 8488</strain>
    </source>
</reference>
<evidence type="ECO:0000256" key="5">
    <source>
        <dbReference type="RuleBase" id="RU000562"/>
    </source>
</evidence>
<keyword evidence="4 5" id="KW-0694">RNA-binding</keyword>
<gene>
    <name evidence="4" type="primary">rplU</name>
    <name evidence="7" type="ORF">DFP90_11188</name>
</gene>
<dbReference type="AlphaFoldDB" id="A0A3D9H8L5"/>
<feature type="compositionally biased region" description="Basic and acidic residues" evidence="6">
    <location>
        <begin position="112"/>
        <end position="121"/>
    </location>
</feature>
<sequence>MFAVIKTGGKQYRVAKDDVIKVEKLDAEAGAKITLDQVLLVGDADKQTVGAPVVEGAAVEAEVLDQTKDKKVLVFKKKRRHNYRRKRGHRQEITVLRVTDIIASGAKKAAPKKAEAKEAPAKKAAAKKATAKKATAKKAAAKKAAAKKS</sequence>
<comment type="function">
    <text evidence="4 5">This protein binds to 23S rRNA in the presence of protein L20.</text>
</comment>
<evidence type="ECO:0000256" key="2">
    <source>
        <dbReference type="ARBA" id="ARBA00022980"/>
    </source>
</evidence>
<keyword evidence="8" id="KW-1185">Reference proteome</keyword>
<keyword evidence="3 4" id="KW-0687">Ribonucleoprotein</keyword>
<protein>
    <recommendedName>
        <fullName evidence="4">Large ribosomal subunit protein bL21</fullName>
    </recommendedName>
</protein>
<dbReference type="EMBL" id="QRDW01000011">
    <property type="protein sequence ID" value="RED45840.1"/>
    <property type="molecule type" value="Genomic_DNA"/>
</dbReference>
<dbReference type="Proteomes" id="UP000256845">
    <property type="component" value="Unassembled WGS sequence"/>
</dbReference>
<dbReference type="GO" id="GO:0019843">
    <property type="term" value="F:rRNA binding"/>
    <property type="evidence" value="ECO:0007669"/>
    <property type="project" value="UniProtKB-UniRule"/>
</dbReference>
<comment type="subunit">
    <text evidence="4">Part of the 50S ribosomal subunit. Contacts protein L20.</text>
</comment>
<dbReference type="InterPro" id="IPR001787">
    <property type="entry name" value="Ribosomal_bL21"/>
</dbReference>
<dbReference type="SUPFAM" id="SSF141091">
    <property type="entry name" value="L21p-like"/>
    <property type="match status" value="1"/>
</dbReference>
<dbReference type="GO" id="GO:0006412">
    <property type="term" value="P:translation"/>
    <property type="evidence" value="ECO:0007669"/>
    <property type="project" value="UniProtKB-UniRule"/>
</dbReference>
<keyword evidence="2 4" id="KW-0689">Ribosomal protein</keyword>
<name>A0A3D9H8L5_9PROT</name>
<dbReference type="GO" id="GO:0005737">
    <property type="term" value="C:cytoplasm"/>
    <property type="evidence" value="ECO:0007669"/>
    <property type="project" value="UniProtKB-ARBA"/>
</dbReference>
<accession>A0A3D9H8L5</accession>
<evidence type="ECO:0000256" key="1">
    <source>
        <dbReference type="ARBA" id="ARBA00008563"/>
    </source>
</evidence>
<dbReference type="GO" id="GO:1990904">
    <property type="term" value="C:ribonucleoprotein complex"/>
    <property type="evidence" value="ECO:0007669"/>
    <property type="project" value="UniProtKB-KW"/>
</dbReference>
<organism evidence="7 8">
    <name type="scientific">Aestuariispira insulae</name>
    <dbReference type="NCBI Taxonomy" id="1461337"/>
    <lineage>
        <taxon>Bacteria</taxon>
        <taxon>Pseudomonadati</taxon>
        <taxon>Pseudomonadota</taxon>
        <taxon>Alphaproteobacteria</taxon>
        <taxon>Rhodospirillales</taxon>
        <taxon>Kiloniellaceae</taxon>
        <taxon>Aestuariispira</taxon>
    </lineage>
</organism>
<keyword evidence="4 5" id="KW-0699">rRNA-binding</keyword>
<dbReference type="HAMAP" id="MF_01363">
    <property type="entry name" value="Ribosomal_bL21"/>
    <property type="match status" value="1"/>
</dbReference>
<dbReference type="NCBIfam" id="TIGR00061">
    <property type="entry name" value="L21"/>
    <property type="match status" value="1"/>
</dbReference>
<dbReference type="InterPro" id="IPR028909">
    <property type="entry name" value="bL21-like"/>
</dbReference>
<evidence type="ECO:0000313" key="7">
    <source>
        <dbReference type="EMBL" id="RED45840.1"/>
    </source>
</evidence>
<comment type="caution">
    <text evidence="7">The sequence shown here is derived from an EMBL/GenBank/DDBJ whole genome shotgun (WGS) entry which is preliminary data.</text>
</comment>
<dbReference type="GO" id="GO:0003735">
    <property type="term" value="F:structural constituent of ribosome"/>
    <property type="evidence" value="ECO:0007669"/>
    <property type="project" value="InterPro"/>
</dbReference>
<comment type="similarity">
    <text evidence="1 4 5">Belongs to the bacterial ribosomal protein bL21 family.</text>
</comment>
<evidence type="ECO:0000256" key="4">
    <source>
        <dbReference type="HAMAP-Rule" id="MF_01363"/>
    </source>
</evidence>
<dbReference type="OrthoDB" id="9813334at2"/>
<dbReference type="InterPro" id="IPR036164">
    <property type="entry name" value="bL21-like_sf"/>
</dbReference>